<evidence type="ECO:0000313" key="2">
    <source>
        <dbReference type="Proteomes" id="UP000887540"/>
    </source>
</evidence>
<keyword evidence="1" id="KW-0472">Membrane</keyword>
<evidence type="ECO:0000256" key="1">
    <source>
        <dbReference type="SAM" id="Phobius"/>
    </source>
</evidence>
<organism evidence="2 3">
    <name type="scientific">Acrobeloides nanus</name>
    <dbReference type="NCBI Taxonomy" id="290746"/>
    <lineage>
        <taxon>Eukaryota</taxon>
        <taxon>Metazoa</taxon>
        <taxon>Ecdysozoa</taxon>
        <taxon>Nematoda</taxon>
        <taxon>Chromadorea</taxon>
        <taxon>Rhabditida</taxon>
        <taxon>Tylenchina</taxon>
        <taxon>Cephalobomorpha</taxon>
        <taxon>Cephaloboidea</taxon>
        <taxon>Cephalobidae</taxon>
        <taxon>Acrobeloides</taxon>
    </lineage>
</organism>
<feature type="transmembrane region" description="Helical" evidence="1">
    <location>
        <begin position="43"/>
        <end position="65"/>
    </location>
</feature>
<dbReference type="Proteomes" id="UP000887540">
    <property type="component" value="Unplaced"/>
</dbReference>
<evidence type="ECO:0000313" key="3">
    <source>
        <dbReference type="WBParaSite" id="ACRNAN_Path_1152.g4449.t1"/>
    </source>
</evidence>
<accession>A0A914BWK0</accession>
<keyword evidence="1" id="KW-1133">Transmembrane helix</keyword>
<protein>
    <submittedName>
        <fullName evidence="3">Uncharacterized protein</fullName>
    </submittedName>
</protein>
<proteinExistence type="predicted"/>
<reference evidence="3" key="1">
    <citation type="submission" date="2022-11" db="UniProtKB">
        <authorList>
            <consortium name="WormBaseParasite"/>
        </authorList>
    </citation>
    <scope>IDENTIFICATION</scope>
</reference>
<keyword evidence="1" id="KW-0812">Transmembrane</keyword>
<keyword evidence="2" id="KW-1185">Reference proteome</keyword>
<sequence length="103" mass="11607">MPIIPMCICIYVGMSPIPETDVISCGIDIPGTDGNNVGHGYSYYLSILLVIFLFIFSIIGIVYGVSDIKLWNSYKEEDDCGKKRRLEENEQSCEIEEDEQSCE</sequence>
<dbReference type="WBParaSite" id="ACRNAN_Path_1152.g4449.t1">
    <property type="protein sequence ID" value="ACRNAN_Path_1152.g4449.t1"/>
    <property type="gene ID" value="ACRNAN_Path_1152.g4449"/>
</dbReference>
<dbReference type="AlphaFoldDB" id="A0A914BWK0"/>
<name>A0A914BWK0_9BILA</name>